<gene>
    <name evidence="4" type="ORF">F2P58_22135</name>
</gene>
<name>A0A5N3QSX7_9VIBR</name>
<keyword evidence="2" id="KW-0560">Oxidoreductase</keyword>
<dbReference type="SUPFAM" id="SSF51735">
    <property type="entry name" value="NAD(P)-binding Rossmann-fold domains"/>
    <property type="match status" value="1"/>
</dbReference>
<dbReference type="PRINTS" id="PR00080">
    <property type="entry name" value="SDRFAMILY"/>
</dbReference>
<dbReference type="EMBL" id="VWSE01000010">
    <property type="protein sequence ID" value="KAB0285233.1"/>
    <property type="molecule type" value="Genomic_DNA"/>
</dbReference>
<accession>A0A5N3QSX7</accession>
<dbReference type="InterPro" id="IPR051911">
    <property type="entry name" value="SDR_oxidoreductase"/>
</dbReference>
<proteinExistence type="inferred from homology"/>
<organism evidence="4 5">
    <name type="scientific">Vibrio fortis</name>
    <dbReference type="NCBI Taxonomy" id="212667"/>
    <lineage>
        <taxon>Bacteria</taxon>
        <taxon>Pseudomonadati</taxon>
        <taxon>Pseudomonadota</taxon>
        <taxon>Gammaproteobacteria</taxon>
        <taxon>Vibrionales</taxon>
        <taxon>Vibrionaceae</taxon>
        <taxon>Vibrio</taxon>
    </lineage>
</organism>
<dbReference type="AlphaFoldDB" id="A0A5N3QSX7"/>
<dbReference type="RefSeq" id="WP_150872946.1">
    <property type="nucleotide sequence ID" value="NZ_VWSE01000010.1"/>
</dbReference>
<dbReference type="Gene3D" id="3.40.50.720">
    <property type="entry name" value="NAD(P)-binding Rossmann-like Domain"/>
    <property type="match status" value="1"/>
</dbReference>
<dbReference type="NCBIfam" id="NF004826">
    <property type="entry name" value="PRK06182.1"/>
    <property type="match status" value="1"/>
</dbReference>
<comment type="caution">
    <text evidence="4">The sequence shown here is derived from an EMBL/GenBank/DDBJ whole genome shotgun (WGS) entry which is preliminary data.</text>
</comment>
<evidence type="ECO:0000313" key="4">
    <source>
        <dbReference type="EMBL" id="KAB0285233.1"/>
    </source>
</evidence>
<evidence type="ECO:0000256" key="2">
    <source>
        <dbReference type="ARBA" id="ARBA00023002"/>
    </source>
</evidence>
<dbReference type="InterPro" id="IPR036291">
    <property type="entry name" value="NAD(P)-bd_dom_sf"/>
</dbReference>
<dbReference type="InterPro" id="IPR002347">
    <property type="entry name" value="SDR_fam"/>
</dbReference>
<dbReference type="PANTHER" id="PTHR43976">
    <property type="entry name" value="SHORT CHAIN DEHYDROGENASE"/>
    <property type="match status" value="1"/>
</dbReference>
<dbReference type="GO" id="GO:0016491">
    <property type="term" value="F:oxidoreductase activity"/>
    <property type="evidence" value="ECO:0007669"/>
    <property type="project" value="UniProtKB-KW"/>
</dbReference>
<evidence type="ECO:0000256" key="1">
    <source>
        <dbReference type="ARBA" id="ARBA00006484"/>
    </source>
</evidence>
<dbReference type="PANTHER" id="PTHR43976:SF16">
    <property type="entry name" value="SHORT-CHAIN DEHYDROGENASE_REDUCTASE FAMILY PROTEIN"/>
    <property type="match status" value="1"/>
</dbReference>
<dbReference type="Proteomes" id="UP000326789">
    <property type="component" value="Unassembled WGS sequence"/>
</dbReference>
<comment type="similarity">
    <text evidence="1 3">Belongs to the short-chain dehydrogenases/reductases (SDR) family.</text>
</comment>
<evidence type="ECO:0000256" key="3">
    <source>
        <dbReference type="RuleBase" id="RU000363"/>
    </source>
</evidence>
<sequence>MKKAKVIFITGASSGMGKDTAMDLIKKGNVVYCAARRVDEMGDLERAGGYVLQLDISKEEDITRCVNQIIAEQGCIDVLWNNAGYGLYGSVEETSLDDARYQFEVNVFGLARLTQLVTPYMREAKSGTIINTSSIGGKIYAPMGAWYHASKHAIEGFSDCLRLELEPKGINVVVLEPGAIKTEFPEVMSKQVLGNSGHGPYQDLAKRVANLSLKESGKDGAGSPTSVISKVVQEILNNPKPKTRYAAGKFSTTTLLMRRFLSDRTFDRIIDFMVR</sequence>
<reference evidence="4 5" key="1">
    <citation type="submission" date="2019-09" db="EMBL/GenBank/DDBJ databases">
        <title>Whole genome sequence of Vibrio fortis.</title>
        <authorList>
            <person name="Das S.K."/>
        </authorList>
    </citation>
    <scope>NUCLEOTIDE SEQUENCE [LARGE SCALE GENOMIC DNA]</scope>
    <source>
        <strain evidence="4 5">AN60</strain>
    </source>
</reference>
<dbReference type="Pfam" id="PF00106">
    <property type="entry name" value="adh_short"/>
    <property type="match status" value="1"/>
</dbReference>
<evidence type="ECO:0000313" key="5">
    <source>
        <dbReference type="Proteomes" id="UP000326789"/>
    </source>
</evidence>
<protein>
    <submittedName>
        <fullName evidence="4">SDR family NAD(P)-dependent oxidoreductase</fullName>
    </submittedName>
</protein>
<dbReference type="PRINTS" id="PR00081">
    <property type="entry name" value="GDHRDH"/>
</dbReference>
<dbReference type="CDD" id="cd05374">
    <property type="entry name" value="17beta-HSD-like_SDR_c"/>
    <property type="match status" value="1"/>
</dbReference>